<protein>
    <submittedName>
        <fullName evidence="2">Uncharacterized protein</fullName>
    </submittedName>
</protein>
<evidence type="ECO:0000313" key="3">
    <source>
        <dbReference type="Proteomes" id="UP000707071"/>
    </source>
</evidence>
<reference evidence="2 3" key="1">
    <citation type="journal article" date="2020" name="bioRxiv">
        <title>Whole genome comparisons of ergot fungi reveals the divergence and evolution of species within the genus Claviceps are the result of varying mechanisms driving genome evolution and host range expansion.</title>
        <authorList>
            <person name="Wyka S.A."/>
            <person name="Mondo S.J."/>
            <person name="Liu M."/>
            <person name="Dettman J."/>
            <person name="Nalam V."/>
            <person name="Broders K.D."/>
        </authorList>
    </citation>
    <scope>NUCLEOTIDE SEQUENCE [LARGE SCALE GENOMIC DNA]</scope>
    <source>
        <strain evidence="2 3">Clav52</strain>
    </source>
</reference>
<dbReference type="AlphaFoldDB" id="A0A9P7QFV9"/>
<feature type="non-terminal residue" evidence="2">
    <location>
        <position position="1"/>
    </location>
</feature>
<accession>A0A9P7QFV9</accession>
<keyword evidence="3" id="KW-1185">Reference proteome</keyword>
<evidence type="ECO:0000256" key="1">
    <source>
        <dbReference type="SAM" id="MobiDB-lite"/>
    </source>
</evidence>
<dbReference type="Proteomes" id="UP000707071">
    <property type="component" value="Unassembled WGS sequence"/>
</dbReference>
<evidence type="ECO:0000313" key="2">
    <source>
        <dbReference type="EMBL" id="KAG6290560.1"/>
    </source>
</evidence>
<organism evidence="2 3">
    <name type="scientific">Claviceps aff. purpurea</name>
    <dbReference type="NCBI Taxonomy" id="1967640"/>
    <lineage>
        <taxon>Eukaryota</taxon>
        <taxon>Fungi</taxon>
        <taxon>Dikarya</taxon>
        <taxon>Ascomycota</taxon>
        <taxon>Pezizomycotina</taxon>
        <taxon>Sordariomycetes</taxon>
        <taxon>Hypocreomycetidae</taxon>
        <taxon>Hypocreales</taxon>
        <taxon>Clavicipitaceae</taxon>
        <taxon>Claviceps</taxon>
    </lineage>
</organism>
<proteinExistence type="predicted"/>
<sequence length="54" mass="5685">YGKWSVEDDAIKGMAAMDVLWTGMDSAVNGNATTGRRVTGNGLVENVQQGRSLG</sequence>
<gene>
    <name evidence="2" type="ORF">E4U09_004381</name>
</gene>
<dbReference type="EMBL" id="SRRH01000351">
    <property type="protein sequence ID" value="KAG6290560.1"/>
    <property type="molecule type" value="Genomic_DNA"/>
</dbReference>
<name>A0A9P7QFV9_9HYPO</name>
<comment type="caution">
    <text evidence="2">The sequence shown here is derived from an EMBL/GenBank/DDBJ whole genome shotgun (WGS) entry which is preliminary data.</text>
</comment>
<feature type="region of interest" description="Disordered" evidence="1">
    <location>
        <begin position="33"/>
        <end position="54"/>
    </location>
</feature>